<keyword evidence="2" id="KW-1185">Reference proteome</keyword>
<protein>
    <submittedName>
        <fullName evidence="1">Uncharacterized protein</fullName>
    </submittedName>
</protein>
<dbReference type="Proteomes" id="UP000886523">
    <property type="component" value="Unassembled WGS sequence"/>
</dbReference>
<evidence type="ECO:0000313" key="2">
    <source>
        <dbReference type="Proteomes" id="UP000886523"/>
    </source>
</evidence>
<dbReference type="EMBL" id="MU128954">
    <property type="protein sequence ID" value="KAF9515011.1"/>
    <property type="molecule type" value="Genomic_DNA"/>
</dbReference>
<name>A0A9P6B2A0_9AGAM</name>
<dbReference type="AlphaFoldDB" id="A0A9P6B2A0"/>
<gene>
    <name evidence="1" type="ORF">BS47DRAFT_1342405</name>
</gene>
<organism evidence="1 2">
    <name type="scientific">Hydnum rufescens UP504</name>
    <dbReference type="NCBI Taxonomy" id="1448309"/>
    <lineage>
        <taxon>Eukaryota</taxon>
        <taxon>Fungi</taxon>
        <taxon>Dikarya</taxon>
        <taxon>Basidiomycota</taxon>
        <taxon>Agaricomycotina</taxon>
        <taxon>Agaricomycetes</taxon>
        <taxon>Cantharellales</taxon>
        <taxon>Hydnaceae</taxon>
        <taxon>Hydnum</taxon>
    </lineage>
</organism>
<proteinExistence type="predicted"/>
<comment type="caution">
    <text evidence="1">The sequence shown here is derived from an EMBL/GenBank/DDBJ whole genome shotgun (WGS) entry which is preliminary data.</text>
</comment>
<accession>A0A9P6B2A0</accession>
<evidence type="ECO:0000313" key="1">
    <source>
        <dbReference type="EMBL" id="KAF9515011.1"/>
    </source>
</evidence>
<sequence>MVDFRKFLHRAGSFLVRNVTSNLSGICSRKVTTAVQHSSVVDTAPAGYRRLSAFGLRYVFYFSGWPSSHVEWEIIHNSTFHFLDAEDCGGLGIFSDAAGRGTLIGSSPGIETNLASKTLQEISKFHAPLLDFAHQHQDQGIVGEDIRIVEYLHPHACNERTAGPESHPLTI</sequence>
<reference evidence="1" key="1">
    <citation type="journal article" date="2020" name="Nat. Commun.">
        <title>Large-scale genome sequencing of mycorrhizal fungi provides insights into the early evolution of symbiotic traits.</title>
        <authorList>
            <person name="Miyauchi S."/>
            <person name="Kiss E."/>
            <person name="Kuo A."/>
            <person name="Drula E."/>
            <person name="Kohler A."/>
            <person name="Sanchez-Garcia M."/>
            <person name="Morin E."/>
            <person name="Andreopoulos B."/>
            <person name="Barry K.W."/>
            <person name="Bonito G."/>
            <person name="Buee M."/>
            <person name="Carver A."/>
            <person name="Chen C."/>
            <person name="Cichocki N."/>
            <person name="Clum A."/>
            <person name="Culley D."/>
            <person name="Crous P.W."/>
            <person name="Fauchery L."/>
            <person name="Girlanda M."/>
            <person name="Hayes R.D."/>
            <person name="Keri Z."/>
            <person name="LaButti K."/>
            <person name="Lipzen A."/>
            <person name="Lombard V."/>
            <person name="Magnuson J."/>
            <person name="Maillard F."/>
            <person name="Murat C."/>
            <person name="Nolan M."/>
            <person name="Ohm R.A."/>
            <person name="Pangilinan J."/>
            <person name="Pereira M.F."/>
            <person name="Perotto S."/>
            <person name="Peter M."/>
            <person name="Pfister S."/>
            <person name="Riley R."/>
            <person name="Sitrit Y."/>
            <person name="Stielow J.B."/>
            <person name="Szollosi G."/>
            <person name="Zifcakova L."/>
            <person name="Stursova M."/>
            <person name="Spatafora J.W."/>
            <person name="Tedersoo L."/>
            <person name="Vaario L.M."/>
            <person name="Yamada A."/>
            <person name="Yan M."/>
            <person name="Wang P."/>
            <person name="Xu J."/>
            <person name="Bruns T."/>
            <person name="Baldrian P."/>
            <person name="Vilgalys R."/>
            <person name="Dunand C."/>
            <person name="Henrissat B."/>
            <person name="Grigoriev I.V."/>
            <person name="Hibbett D."/>
            <person name="Nagy L.G."/>
            <person name="Martin F.M."/>
        </authorList>
    </citation>
    <scope>NUCLEOTIDE SEQUENCE</scope>
    <source>
        <strain evidence="1">UP504</strain>
    </source>
</reference>